<reference evidence="1" key="1">
    <citation type="submission" date="2018-02" db="EMBL/GenBank/DDBJ databases">
        <title>Rhizophora mucronata_Transcriptome.</title>
        <authorList>
            <person name="Meera S.P."/>
            <person name="Sreeshan A."/>
            <person name="Augustine A."/>
        </authorList>
    </citation>
    <scope>NUCLEOTIDE SEQUENCE</scope>
    <source>
        <tissue evidence="1">Leaf</tissue>
    </source>
</reference>
<accession>A0A2P2Q5I5</accession>
<proteinExistence type="predicted"/>
<evidence type="ECO:0000313" key="1">
    <source>
        <dbReference type="EMBL" id="MBX62211.1"/>
    </source>
</evidence>
<protein>
    <submittedName>
        <fullName evidence="1">Uncharacterized protein MANES_03G199400</fullName>
    </submittedName>
</protein>
<sequence>MPISIFNSGAIIPQNVIAD</sequence>
<dbReference type="EMBL" id="GGEC01081727">
    <property type="protein sequence ID" value="MBX62211.1"/>
    <property type="molecule type" value="Transcribed_RNA"/>
</dbReference>
<organism evidence="1">
    <name type="scientific">Rhizophora mucronata</name>
    <name type="common">Asiatic mangrove</name>
    <dbReference type="NCBI Taxonomy" id="61149"/>
    <lineage>
        <taxon>Eukaryota</taxon>
        <taxon>Viridiplantae</taxon>
        <taxon>Streptophyta</taxon>
        <taxon>Embryophyta</taxon>
        <taxon>Tracheophyta</taxon>
        <taxon>Spermatophyta</taxon>
        <taxon>Magnoliopsida</taxon>
        <taxon>eudicotyledons</taxon>
        <taxon>Gunneridae</taxon>
        <taxon>Pentapetalae</taxon>
        <taxon>rosids</taxon>
        <taxon>fabids</taxon>
        <taxon>Malpighiales</taxon>
        <taxon>Rhizophoraceae</taxon>
        <taxon>Rhizophora</taxon>
    </lineage>
</organism>
<dbReference type="AlphaFoldDB" id="A0A2P2Q5I5"/>
<name>A0A2P2Q5I5_RHIMU</name>